<dbReference type="Gene3D" id="3.30.420.40">
    <property type="match status" value="1"/>
</dbReference>
<proteinExistence type="predicted"/>
<organism evidence="1 2">
    <name type="scientific">Rhizoctonia solani</name>
    <dbReference type="NCBI Taxonomy" id="456999"/>
    <lineage>
        <taxon>Eukaryota</taxon>
        <taxon>Fungi</taxon>
        <taxon>Dikarya</taxon>
        <taxon>Basidiomycota</taxon>
        <taxon>Agaricomycotina</taxon>
        <taxon>Agaricomycetes</taxon>
        <taxon>Cantharellales</taxon>
        <taxon>Ceratobasidiaceae</taxon>
        <taxon>Rhizoctonia</taxon>
    </lineage>
</organism>
<dbReference type="Proteomes" id="UP000663827">
    <property type="component" value="Unassembled WGS sequence"/>
</dbReference>
<evidence type="ECO:0000313" key="2">
    <source>
        <dbReference type="Proteomes" id="UP000663827"/>
    </source>
</evidence>
<name>A0A8H3I3P6_9AGAM</name>
<sequence length="136" mass="15360">MEYVSGLTWKEDTKIVIGIDIGTTQSAVSIGLLEQGMPVQRALHSVTEWPGQGVRQSKVPSVIWYNTSREPMSFGAEATSDEMEDNAEDQNWLLAKHFKLHLHPNELRTRDNLHVETGFCMETRSGHAIAIQWNLL</sequence>
<comment type="caution">
    <text evidence="1">The sequence shown here is derived from an EMBL/GenBank/DDBJ whole genome shotgun (WGS) entry which is preliminary data.</text>
</comment>
<evidence type="ECO:0000313" key="1">
    <source>
        <dbReference type="EMBL" id="CAE7229260.1"/>
    </source>
</evidence>
<gene>
    <name evidence="1" type="ORF">RDB_LOCUS182078</name>
</gene>
<protein>
    <submittedName>
        <fullName evidence="1">Uncharacterized protein</fullName>
    </submittedName>
</protein>
<dbReference type="PANTHER" id="PTHR14187">
    <property type="entry name" value="ALPHA KINASE/ELONGATION FACTOR 2 KINASE"/>
    <property type="match status" value="1"/>
</dbReference>
<dbReference type="AlphaFoldDB" id="A0A8H3I3P6"/>
<reference evidence="1" key="1">
    <citation type="submission" date="2021-01" db="EMBL/GenBank/DDBJ databases">
        <authorList>
            <person name="Kaushik A."/>
        </authorList>
    </citation>
    <scope>NUCLEOTIDE SEQUENCE</scope>
    <source>
        <strain evidence="1">AG5</strain>
    </source>
</reference>
<dbReference type="EMBL" id="CAJNJQ010006477">
    <property type="protein sequence ID" value="CAE7229260.1"/>
    <property type="molecule type" value="Genomic_DNA"/>
</dbReference>
<accession>A0A8H3I3P6</accession>
<dbReference type="PANTHER" id="PTHR14187:SF5">
    <property type="entry name" value="HEAT SHOCK 70 KDA PROTEIN 12A"/>
    <property type="match status" value="1"/>
</dbReference>